<sequence length="140" mass="16437">MVSRLFLYLKVMRLVWMVDRKLKSYGFRAVYMDCFAKDKRLAPVRDLSKDEIDYIQKVLLIIDKVCFYFTGNARCLHRSVVGFHLFRSKNIPIDLVIGVSKKPFMSHAWLEYRNHVVNDSPDLIKTLTVQLHTKSIRKAG</sequence>
<gene>
    <name evidence="2" type="ORF">SAMN05444955_11086</name>
</gene>
<name>A0A1H8G5V2_9BACL</name>
<accession>A0A1H8G5V2</accession>
<organism evidence="2 3">
    <name type="scientific">Lihuaxuella thermophila</name>
    <dbReference type="NCBI Taxonomy" id="1173111"/>
    <lineage>
        <taxon>Bacteria</taxon>
        <taxon>Bacillati</taxon>
        <taxon>Bacillota</taxon>
        <taxon>Bacilli</taxon>
        <taxon>Bacillales</taxon>
        <taxon>Thermoactinomycetaceae</taxon>
        <taxon>Lihuaxuella</taxon>
    </lineage>
</organism>
<keyword evidence="3" id="KW-1185">Reference proteome</keyword>
<reference evidence="2 3" key="1">
    <citation type="submission" date="2016-10" db="EMBL/GenBank/DDBJ databases">
        <authorList>
            <person name="de Groot N.N."/>
        </authorList>
    </citation>
    <scope>NUCLEOTIDE SEQUENCE [LARGE SCALE GENOMIC DNA]</scope>
    <source>
        <strain evidence="2 3">DSM 46701</strain>
    </source>
</reference>
<dbReference type="OrthoDB" id="2991373at2"/>
<dbReference type="NCBIfam" id="NF033537">
    <property type="entry name" value="lasso_biosyn_B2"/>
    <property type="match status" value="1"/>
</dbReference>
<dbReference type="InterPro" id="IPR032708">
    <property type="entry name" value="McjB_C"/>
</dbReference>
<dbReference type="STRING" id="1173111.SAMN05444955_11086"/>
<dbReference type="RefSeq" id="WP_089969636.1">
    <property type="nucleotide sequence ID" value="NZ_FOCQ01000010.1"/>
</dbReference>
<evidence type="ECO:0000313" key="3">
    <source>
        <dbReference type="Proteomes" id="UP000199695"/>
    </source>
</evidence>
<dbReference type="AlphaFoldDB" id="A0A1H8G5V2"/>
<proteinExistence type="predicted"/>
<evidence type="ECO:0000313" key="2">
    <source>
        <dbReference type="EMBL" id="SEN39249.1"/>
    </source>
</evidence>
<feature type="domain" description="Microcin J25-processing protein McjB C-terminal" evidence="1">
    <location>
        <begin position="43"/>
        <end position="129"/>
    </location>
</feature>
<dbReference type="Proteomes" id="UP000199695">
    <property type="component" value="Unassembled WGS sequence"/>
</dbReference>
<dbReference type="Pfam" id="PF13471">
    <property type="entry name" value="Transglut_core3"/>
    <property type="match status" value="1"/>
</dbReference>
<dbReference type="InterPro" id="IPR053521">
    <property type="entry name" value="McjB-like"/>
</dbReference>
<dbReference type="EMBL" id="FOCQ01000010">
    <property type="protein sequence ID" value="SEN39249.1"/>
    <property type="molecule type" value="Genomic_DNA"/>
</dbReference>
<protein>
    <submittedName>
        <fullName evidence="2">Transglutaminase-like superfamily protein</fullName>
    </submittedName>
</protein>
<evidence type="ECO:0000259" key="1">
    <source>
        <dbReference type="Pfam" id="PF13471"/>
    </source>
</evidence>